<dbReference type="Pfam" id="PF12680">
    <property type="entry name" value="SnoaL_2"/>
    <property type="match status" value="1"/>
</dbReference>
<proteinExistence type="inferred from homology"/>
<sequence>MSQDTLDLARAGDPEAFGALTAPYSRELHLHCYRMLGSLADAEDMLQETLLAAWRGLAGFEGRSSLRAWLYSIATRRCLNALRGAGRRVPRAPVPPFEPPEPSRRGHVTWLQPYPDTLLDQVADTVPGPEARYRSREAVELAFIAALQRLPPRQTAVLVLRDVLGYSTVEVAEMLGTTGTAVKGALQRARAACAERGGSPSPAPPRERPGSVRESDLTRRFAEAFAADDVDAVVALLTDDAWLAMPPAAHEYHGAAAITSFLEAGAAWRAGRRFHLVPVRANTQPAFGCYLPDDSGLVAHPVGLIVLTLGQDRIQAVTRFLDDGLPVRFGLPERIPLPDRTR</sequence>
<dbReference type="Gene3D" id="1.10.1740.10">
    <property type="match status" value="1"/>
</dbReference>
<protein>
    <submittedName>
        <fullName evidence="10">RNA polymerase subunit sigma-70</fullName>
        <ecNumber evidence="10">2.7.7.6</ecNumber>
    </submittedName>
</protein>
<dbReference type="SUPFAM" id="SSF54427">
    <property type="entry name" value="NTF2-like"/>
    <property type="match status" value="1"/>
</dbReference>
<evidence type="ECO:0000259" key="8">
    <source>
        <dbReference type="Pfam" id="PF08281"/>
    </source>
</evidence>
<feature type="domain" description="SnoaL-like" evidence="9">
    <location>
        <begin position="219"/>
        <end position="282"/>
    </location>
</feature>
<evidence type="ECO:0000259" key="7">
    <source>
        <dbReference type="Pfam" id="PF04542"/>
    </source>
</evidence>
<evidence type="ECO:0000256" key="4">
    <source>
        <dbReference type="ARBA" id="ARBA00023082"/>
    </source>
</evidence>
<feature type="domain" description="RNA polymerase sigma-70 region 2" evidence="7">
    <location>
        <begin position="24"/>
        <end position="87"/>
    </location>
</feature>
<evidence type="ECO:0000256" key="6">
    <source>
        <dbReference type="SAM" id="MobiDB-lite"/>
    </source>
</evidence>
<dbReference type="EC" id="2.7.7.6" evidence="10"/>
<feature type="region of interest" description="Disordered" evidence="6">
    <location>
        <begin position="194"/>
        <end position="214"/>
    </location>
</feature>
<dbReference type="SUPFAM" id="SSF88659">
    <property type="entry name" value="Sigma3 and sigma4 domains of RNA polymerase sigma factors"/>
    <property type="match status" value="1"/>
</dbReference>
<dbReference type="EMBL" id="JAVREP010000001">
    <property type="protein sequence ID" value="MDT0326808.1"/>
    <property type="molecule type" value="Genomic_DNA"/>
</dbReference>
<dbReference type="InterPro" id="IPR007627">
    <property type="entry name" value="RNA_pol_sigma70_r2"/>
</dbReference>
<dbReference type="GO" id="GO:0003899">
    <property type="term" value="F:DNA-directed RNA polymerase activity"/>
    <property type="evidence" value="ECO:0007669"/>
    <property type="project" value="UniProtKB-EC"/>
</dbReference>
<dbReference type="InterPro" id="IPR039425">
    <property type="entry name" value="RNA_pol_sigma-70-like"/>
</dbReference>
<evidence type="ECO:0000256" key="5">
    <source>
        <dbReference type="ARBA" id="ARBA00023163"/>
    </source>
</evidence>
<evidence type="ECO:0000313" key="10">
    <source>
        <dbReference type="EMBL" id="MDT0326808.1"/>
    </source>
</evidence>
<name>A0ABU2M2E3_9ACTN</name>
<feature type="domain" description="RNA polymerase sigma factor 70 region 4 type 2" evidence="8">
    <location>
        <begin position="142"/>
        <end position="193"/>
    </location>
</feature>
<dbReference type="Pfam" id="PF04542">
    <property type="entry name" value="Sigma70_r2"/>
    <property type="match status" value="1"/>
</dbReference>
<keyword evidence="4" id="KW-0731">Sigma factor</keyword>
<keyword evidence="5" id="KW-0804">Transcription</keyword>
<dbReference type="InterPro" id="IPR037401">
    <property type="entry name" value="SnoaL-like"/>
</dbReference>
<dbReference type="SUPFAM" id="SSF88946">
    <property type="entry name" value="Sigma2 domain of RNA polymerase sigma factors"/>
    <property type="match status" value="1"/>
</dbReference>
<reference evidence="11" key="1">
    <citation type="submission" date="2023-07" db="EMBL/GenBank/DDBJ databases">
        <title>30 novel species of actinomycetes from the DSMZ collection.</title>
        <authorList>
            <person name="Nouioui I."/>
        </authorList>
    </citation>
    <scope>NUCLEOTIDE SEQUENCE [LARGE SCALE GENOMIC DNA]</scope>
    <source>
        <strain evidence="11">DSM 44743</strain>
    </source>
</reference>
<dbReference type="InterPro" id="IPR013249">
    <property type="entry name" value="RNA_pol_sigma70_r4_t2"/>
</dbReference>
<gene>
    <name evidence="10" type="ORF">RM479_00080</name>
</gene>
<dbReference type="CDD" id="cd06171">
    <property type="entry name" value="Sigma70_r4"/>
    <property type="match status" value="1"/>
</dbReference>
<evidence type="ECO:0000256" key="3">
    <source>
        <dbReference type="ARBA" id="ARBA00023015"/>
    </source>
</evidence>
<keyword evidence="11" id="KW-1185">Reference proteome</keyword>
<feature type="compositionally biased region" description="Basic and acidic residues" evidence="6">
    <location>
        <begin position="205"/>
        <end position="214"/>
    </location>
</feature>
<dbReference type="Gene3D" id="3.10.450.50">
    <property type="match status" value="1"/>
</dbReference>
<dbReference type="InterPro" id="IPR013325">
    <property type="entry name" value="RNA_pol_sigma_r2"/>
</dbReference>
<keyword evidence="10" id="KW-0548">Nucleotidyltransferase</keyword>
<comment type="caution">
    <text evidence="10">The sequence shown here is derived from an EMBL/GenBank/DDBJ whole genome shotgun (WGS) entry which is preliminary data.</text>
</comment>
<evidence type="ECO:0000259" key="9">
    <source>
        <dbReference type="Pfam" id="PF12680"/>
    </source>
</evidence>
<comment type="similarity">
    <text evidence="1">Belongs to the sigma-70 factor family. ECF subfamily.</text>
</comment>
<dbReference type="NCBIfam" id="TIGR02937">
    <property type="entry name" value="sigma70-ECF"/>
    <property type="match status" value="1"/>
</dbReference>
<evidence type="ECO:0000256" key="2">
    <source>
        <dbReference type="ARBA" id="ARBA00011344"/>
    </source>
</evidence>
<dbReference type="Proteomes" id="UP001183390">
    <property type="component" value="Unassembled WGS sequence"/>
</dbReference>
<dbReference type="NCBIfam" id="TIGR02960">
    <property type="entry name" value="SigX5"/>
    <property type="match status" value="1"/>
</dbReference>
<evidence type="ECO:0000313" key="11">
    <source>
        <dbReference type="Proteomes" id="UP001183390"/>
    </source>
</evidence>
<keyword evidence="3" id="KW-0805">Transcription regulation</keyword>
<dbReference type="InterPro" id="IPR032710">
    <property type="entry name" value="NTF2-like_dom_sf"/>
</dbReference>
<dbReference type="InterPro" id="IPR014305">
    <property type="entry name" value="RNA_pol_sigma-G_actinobac"/>
</dbReference>
<dbReference type="RefSeq" id="WP_311509575.1">
    <property type="nucleotide sequence ID" value="NZ_JAVREP010000001.1"/>
</dbReference>
<dbReference type="Gene3D" id="1.10.10.10">
    <property type="entry name" value="Winged helix-like DNA-binding domain superfamily/Winged helix DNA-binding domain"/>
    <property type="match status" value="1"/>
</dbReference>
<evidence type="ECO:0000256" key="1">
    <source>
        <dbReference type="ARBA" id="ARBA00010641"/>
    </source>
</evidence>
<dbReference type="Pfam" id="PF08281">
    <property type="entry name" value="Sigma70_r4_2"/>
    <property type="match status" value="1"/>
</dbReference>
<dbReference type="InterPro" id="IPR013324">
    <property type="entry name" value="RNA_pol_sigma_r3/r4-like"/>
</dbReference>
<dbReference type="PANTHER" id="PTHR43133:SF65">
    <property type="entry name" value="ECF RNA POLYMERASE SIGMA FACTOR SIGG"/>
    <property type="match status" value="1"/>
</dbReference>
<dbReference type="PANTHER" id="PTHR43133">
    <property type="entry name" value="RNA POLYMERASE ECF-TYPE SIGMA FACTO"/>
    <property type="match status" value="1"/>
</dbReference>
<dbReference type="InterPro" id="IPR014284">
    <property type="entry name" value="RNA_pol_sigma-70_dom"/>
</dbReference>
<dbReference type="NCBIfam" id="NF006089">
    <property type="entry name" value="PRK08241.1"/>
    <property type="match status" value="1"/>
</dbReference>
<organism evidence="10 11">
    <name type="scientific">Nocardiopsis lambiniae</name>
    <dbReference type="NCBI Taxonomy" id="3075539"/>
    <lineage>
        <taxon>Bacteria</taxon>
        <taxon>Bacillati</taxon>
        <taxon>Actinomycetota</taxon>
        <taxon>Actinomycetes</taxon>
        <taxon>Streptosporangiales</taxon>
        <taxon>Nocardiopsidaceae</taxon>
        <taxon>Nocardiopsis</taxon>
    </lineage>
</organism>
<comment type="subunit">
    <text evidence="2">Interacts transiently with the RNA polymerase catalytic core formed by RpoA, RpoB, RpoC and RpoZ (2 alpha, 1 beta, 1 beta' and 1 omega subunit) to form the RNA polymerase holoenzyme that can initiate transcription.</text>
</comment>
<accession>A0ABU2M2E3</accession>
<keyword evidence="10" id="KW-0808">Transferase</keyword>
<dbReference type="InterPro" id="IPR036388">
    <property type="entry name" value="WH-like_DNA-bd_sf"/>
</dbReference>